<sequence length="337" mass="37288">MDQDGPGRRRRRRRQHRRSGEDFISSLPDEILRSILLRLGSVRAAASTSVLSRRWRHVWAHLPELVSVNNTGHDHDVRPLLDTVDAALAAYADPTLEALVVVLSTAYADGLGGVIVTARRVAPWLRFAAERVAGELVVFEPPPMMPPSYVPELELPACPRAKTIALRIDTFWRLPVVKPPSGVFVFTALTSLTMFMGTMAGGEVTDLVSTRCPCLRNLRLCLTIVNDHDVSIRSVSLHTMSLRLWGTRRLEVVAASLENLYLCNTIDEVCISAPKLAEIAWCGDAYYPCRCNFDGLGRCLRLLDIDIGAGSVVASLMQRFDQVDELKLAISIARVCC</sequence>
<evidence type="ECO:0000313" key="4">
    <source>
        <dbReference type="Proteomes" id="UP000636709"/>
    </source>
</evidence>
<dbReference type="InterPro" id="IPR036047">
    <property type="entry name" value="F-box-like_dom_sf"/>
</dbReference>
<evidence type="ECO:0000259" key="1">
    <source>
        <dbReference type="Pfam" id="PF00646"/>
    </source>
</evidence>
<keyword evidence="4" id="KW-1185">Reference proteome</keyword>
<comment type="caution">
    <text evidence="3">The sequence shown here is derived from an EMBL/GenBank/DDBJ whole genome shotgun (WGS) entry which is preliminary data.</text>
</comment>
<accession>A0A835EAM8</accession>
<dbReference type="AlphaFoldDB" id="A0A835EAM8"/>
<dbReference type="InterPro" id="IPR055312">
    <property type="entry name" value="FBL15-like"/>
</dbReference>
<dbReference type="SUPFAM" id="SSF81383">
    <property type="entry name" value="F-box domain"/>
    <property type="match status" value="1"/>
</dbReference>
<organism evidence="3 4">
    <name type="scientific">Digitaria exilis</name>
    <dbReference type="NCBI Taxonomy" id="1010633"/>
    <lineage>
        <taxon>Eukaryota</taxon>
        <taxon>Viridiplantae</taxon>
        <taxon>Streptophyta</taxon>
        <taxon>Embryophyta</taxon>
        <taxon>Tracheophyta</taxon>
        <taxon>Spermatophyta</taxon>
        <taxon>Magnoliopsida</taxon>
        <taxon>Liliopsida</taxon>
        <taxon>Poales</taxon>
        <taxon>Poaceae</taxon>
        <taxon>PACMAD clade</taxon>
        <taxon>Panicoideae</taxon>
        <taxon>Panicodae</taxon>
        <taxon>Paniceae</taxon>
        <taxon>Anthephorinae</taxon>
        <taxon>Digitaria</taxon>
    </lineage>
</organism>
<evidence type="ECO:0000259" key="2">
    <source>
        <dbReference type="Pfam" id="PF24758"/>
    </source>
</evidence>
<dbReference type="PANTHER" id="PTHR34709:SF68">
    <property type="entry name" value="OS07G0550432 PROTEIN"/>
    <property type="match status" value="1"/>
</dbReference>
<protein>
    <recommendedName>
        <fullName evidence="5">F-box domain-containing protein</fullName>
    </recommendedName>
</protein>
<dbReference type="InterPro" id="IPR001810">
    <property type="entry name" value="F-box_dom"/>
</dbReference>
<dbReference type="InterPro" id="IPR055411">
    <property type="entry name" value="LRR_FXL15/At3g58940/PEG3-like"/>
</dbReference>
<dbReference type="OrthoDB" id="678620at2759"/>
<feature type="domain" description="F-box" evidence="1">
    <location>
        <begin position="24"/>
        <end position="62"/>
    </location>
</feature>
<dbReference type="Gene3D" id="1.20.1280.50">
    <property type="match status" value="1"/>
</dbReference>
<dbReference type="Proteomes" id="UP000636709">
    <property type="component" value="Unassembled WGS sequence"/>
</dbReference>
<gene>
    <name evidence="3" type="ORF">HU200_048655</name>
</gene>
<name>A0A835EAM8_9POAL</name>
<evidence type="ECO:0008006" key="5">
    <source>
        <dbReference type="Google" id="ProtNLM"/>
    </source>
</evidence>
<dbReference type="EMBL" id="JACEFO010002205">
    <property type="protein sequence ID" value="KAF8673569.1"/>
    <property type="molecule type" value="Genomic_DNA"/>
</dbReference>
<feature type="domain" description="F-box/LRR-repeat protein 15/At3g58940/PEG3-like LRR" evidence="2">
    <location>
        <begin position="122"/>
        <end position="276"/>
    </location>
</feature>
<dbReference type="Pfam" id="PF24758">
    <property type="entry name" value="LRR_At5g56370"/>
    <property type="match status" value="1"/>
</dbReference>
<dbReference type="Pfam" id="PF00646">
    <property type="entry name" value="F-box"/>
    <property type="match status" value="1"/>
</dbReference>
<reference evidence="3" key="1">
    <citation type="submission" date="2020-07" db="EMBL/GenBank/DDBJ databases">
        <title>Genome sequence and genetic diversity analysis of an under-domesticated orphan crop, white fonio (Digitaria exilis).</title>
        <authorList>
            <person name="Bennetzen J.L."/>
            <person name="Chen S."/>
            <person name="Ma X."/>
            <person name="Wang X."/>
            <person name="Yssel A.E.J."/>
            <person name="Chaluvadi S.R."/>
            <person name="Johnson M."/>
            <person name="Gangashetty P."/>
            <person name="Hamidou F."/>
            <person name="Sanogo M.D."/>
            <person name="Zwaenepoel A."/>
            <person name="Wallace J."/>
            <person name="Van De Peer Y."/>
            <person name="Van Deynze A."/>
        </authorList>
    </citation>
    <scope>NUCLEOTIDE SEQUENCE</scope>
    <source>
        <tissue evidence="3">Leaves</tissue>
    </source>
</reference>
<evidence type="ECO:0000313" key="3">
    <source>
        <dbReference type="EMBL" id="KAF8673569.1"/>
    </source>
</evidence>
<dbReference type="PANTHER" id="PTHR34709">
    <property type="entry name" value="OS10G0396666 PROTEIN"/>
    <property type="match status" value="1"/>
</dbReference>
<proteinExistence type="predicted"/>